<feature type="domain" description="Response regulatory" evidence="2">
    <location>
        <begin position="4"/>
        <end position="120"/>
    </location>
</feature>
<dbReference type="Gene3D" id="3.30.70.270">
    <property type="match status" value="1"/>
</dbReference>
<reference evidence="5" key="1">
    <citation type="submission" date="2017-08" db="EMBL/GenBank/DDBJ databases">
        <title>A dynamic microbial community with high functional redundancy inhabits the cold, oxic subseafloor aquifer.</title>
        <authorList>
            <person name="Tully B.J."/>
            <person name="Wheat C.G."/>
            <person name="Glazer B.T."/>
            <person name="Huber J.A."/>
        </authorList>
    </citation>
    <scope>NUCLEOTIDE SEQUENCE [LARGE SCALE GENOMIC DNA]</scope>
</reference>
<dbReference type="SUPFAM" id="SSF55073">
    <property type="entry name" value="Nucleotide cyclase"/>
    <property type="match status" value="1"/>
</dbReference>
<proteinExistence type="predicted"/>
<dbReference type="SMART" id="SM00267">
    <property type="entry name" value="GGDEF"/>
    <property type="match status" value="1"/>
</dbReference>
<dbReference type="InterPro" id="IPR001789">
    <property type="entry name" value="Sig_transdc_resp-reg_receiver"/>
</dbReference>
<evidence type="ECO:0008006" key="6">
    <source>
        <dbReference type="Google" id="ProtNLM"/>
    </source>
</evidence>
<dbReference type="GO" id="GO:1902201">
    <property type="term" value="P:negative regulation of bacterial-type flagellum-dependent cell motility"/>
    <property type="evidence" value="ECO:0007669"/>
    <property type="project" value="TreeGrafter"/>
</dbReference>
<dbReference type="InterPro" id="IPR050469">
    <property type="entry name" value="Diguanylate_Cyclase"/>
</dbReference>
<dbReference type="FunFam" id="3.30.70.270:FF:000001">
    <property type="entry name" value="Diguanylate cyclase domain protein"/>
    <property type="match status" value="1"/>
</dbReference>
<dbReference type="GO" id="GO:0000160">
    <property type="term" value="P:phosphorelay signal transduction system"/>
    <property type="evidence" value="ECO:0007669"/>
    <property type="project" value="InterPro"/>
</dbReference>
<dbReference type="PANTHER" id="PTHR45138:SF9">
    <property type="entry name" value="DIGUANYLATE CYCLASE DGCM-RELATED"/>
    <property type="match status" value="1"/>
</dbReference>
<feature type="modified residue" description="4-aspartylphosphate" evidence="1">
    <location>
        <position position="53"/>
    </location>
</feature>
<evidence type="ECO:0000259" key="2">
    <source>
        <dbReference type="PROSITE" id="PS50110"/>
    </source>
</evidence>
<keyword evidence="1" id="KW-0597">Phosphoprotein</keyword>
<dbReference type="EMBL" id="NVSR01000082">
    <property type="protein sequence ID" value="PCI26924.1"/>
    <property type="molecule type" value="Genomic_DNA"/>
</dbReference>
<sequence length="289" mass="32890">MSKMIFLVDDEKDVRAGLRILLRAQGYNTAEAENGEVALEMLQEVKPDLILLDVQMPKMDGFSFCRHLRQEIGDTSTYIAMVSAKNKIVDRVEGLSNGVDVYFTKPFNTKELVAQIKVGLVTTDQRRNSLKDSLTKLPSRIAFEEALKRELGRFKRQSNNLVLSIIDLDYFKKINDEKGHSTGDAVLVDLAQLFGRQVRESDFLARWGGDEFVLIFPDCTLEMAEIKMEGLRKSVEQHCFPEIEKERLSVSIGVTQIRKEDSFKSFFKRADRACYQAKNGGRNRVIALP</sequence>
<evidence type="ECO:0000313" key="5">
    <source>
        <dbReference type="Proteomes" id="UP000218113"/>
    </source>
</evidence>
<dbReference type="CDD" id="cd01949">
    <property type="entry name" value="GGDEF"/>
    <property type="match status" value="1"/>
</dbReference>
<gene>
    <name evidence="4" type="ORF">COB67_09675</name>
</gene>
<name>A0A2A4T0K9_9DELT</name>
<dbReference type="PANTHER" id="PTHR45138">
    <property type="entry name" value="REGULATORY COMPONENTS OF SENSORY TRANSDUCTION SYSTEM"/>
    <property type="match status" value="1"/>
</dbReference>
<dbReference type="Proteomes" id="UP000218113">
    <property type="component" value="Unassembled WGS sequence"/>
</dbReference>
<protein>
    <recommendedName>
        <fullName evidence="6">Diguanylate cyclase response regulator</fullName>
    </recommendedName>
</protein>
<evidence type="ECO:0000313" key="4">
    <source>
        <dbReference type="EMBL" id="PCI26924.1"/>
    </source>
</evidence>
<dbReference type="Pfam" id="PF00072">
    <property type="entry name" value="Response_reg"/>
    <property type="match status" value="1"/>
</dbReference>
<dbReference type="GO" id="GO:0052621">
    <property type="term" value="F:diguanylate cyclase activity"/>
    <property type="evidence" value="ECO:0007669"/>
    <property type="project" value="TreeGrafter"/>
</dbReference>
<organism evidence="4 5">
    <name type="scientific">SAR324 cluster bacterium</name>
    <dbReference type="NCBI Taxonomy" id="2024889"/>
    <lineage>
        <taxon>Bacteria</taxon>
        <taxon>Deltaproteobacteria</taxon>
        <taxon>SAR324 cluster</taxon>
    </lineage>
</organism>
<dbReference type="InterPro" id="IPR029787">
    <property type="entry name" value="Nucleotide_cyclase"/>
</dbReference>
<dbReference type="CDD" id="cd17574">
    <property type="entry name" value="REC_OmpR"/>
    <property type="match status" value="1"/>
</dbReference>
<accession>A0A2A4T0K9</accession>
<dbReference type="PROSITE" id="PS50887">
    <property type="entry name" value="GGDEF"/>
    <property type="match status" value="1"/>
</dbReference>
<evidence type="ECO:0000259" key="3">
    <source>
        <dbReference type="PROSITE" id="PS50887"/>
    </source>
</evidence>
<dbReference type="GO" id="GO:0043709">
    <property type="term" value="P:cell adhesion involved in single-species biofilm formation"/>
    <property type="evidence" value="ECO:0007669"/>
    <property type="project" value="TreeGrafter"/>
</dbReference>
<dbReference type="NCBIfam" id="TIGR00254">
    <property type="entry name" value="GGDEF"/>
    <property type="match status" value="1"/>
</dbReference>
<dbReference type="Pfam" id="PF00990">
    <property type="entry name" value="GGDEF"/>
    <property type="match status" value="1"/>
</dbReference>
<dbReference type="AlphaFoldDB" id="A0A2A4T0K9"/>
<dbReference type="InterPro" id="IPR000160">
    <property type="entry name" value="GGDEF_dom"/>
</dbReference>
<dbReference type="GO" id="GO:0005886">
    <property type="term" value="C:plasma membrane"/>
    <property type="evidence" value="ECO:0007669"/>
    <property type="project" value="TreeGrafter"/>
</dbReference>
<evidence type="ECO:0000256" key="1">
    <source>
        <dbReference type="PROSITE-ProRule" id="PRU00169"/>
    </source>
</evidence>
<comment type="caution">
    <text evidence="4">The sequence shown here is derived from an EMBL/GenBank/DDBJ whole genome shotgun (WGS) entry which is preliminary data.</text>
</comment>
<dbReference type="SUPFAM" id="SSF52172">
    <property type="entry name" value="CheY-like"/>
    <property type="match status" value="1"/>
</dbReference>
<dbReference type="InterPro" id="IPR043128">
    <property type="entry name" value="Rev_trsase/Diguanyl_cyclase"/>
</dbReference>
<feature type="domain" description="GGDEF" evidence="3">
    <location>
        <begin position="159"/>
        <end position="289"/>
    </location>
</feature>
<dbReference type="SMART" id="SM00448">
    <property type="entry name" value="REC"/>
    <property type="match status" value="1"/>
</dbReference>
<dbReference type="InterPro" id="IPR011006">
    <property type="entry name" value="CheY-like_superfamily"/>
</dbReference>
<dbReference type="Gene3D" id="3.40.50.2300">
    <property type="match status" value="1"/>
</dbReference>
<dbReference type="PROSITE" id="PS50110">
    <property type="entry name" value="RESPONSE_REGULATORY"/>
    <property type="match status" value="1"/>
</dbReference>